<proteinExistence type="predicted"/>
<gene>
    <name evidence="1" type="ORF">NPIL_417861</name>
</gene>
<accession>A0A8X6TC63</accession>
<dbReference type="EMBL" id="BMAW01101535">
    <property type="protein sequence ID" value="GFS99883.1"/>
    <property type="molecule type" value="Genomic_DNA"/>
</dbReference>
<dbReference type="Proteomes" id="UP000887013">
    <property type="component" value="Unassembled WGS sequence"/>
</dbReference>
<organism evidence="1 2">
    <name type="scientific">Nephila pilipes</name>
    <name type="common">Giant wood spider</name>
    <name type="synonym">Nephila maculata</name>
    <dbReference type="NCBI Taxonomy" id="299642"/>
    <lineage>
        <taxon>Eukaryota</taxon>
        <taxon>Metazoa</taxon>
        <taxon>Ecdysozoa</taxon>
        <taxon>Arthropoda</taxon>
        <taxon>Chelicerata</taxon>
        <taxon>Arachnida</taxon>
        <taxon>Araneae</taxon>
        <taxon>Araneomorphae</taxon>
        <taxon>Entelegynae</taxon>
        <taxon>Araneoidea</taxon>
        <taxon>Nephilidae</taxon>
        <taxon>Nephila</taxon>
    </lineage>
</organism>
<dbReference type="OrthoDB" id="10487183at2759"/>
<comment type="caution">
    <text evidence="1">The sequence shown here is derived from an EMBL/GenBank/DDBJ whole genome shotgun (WGS) entry which is preliminary data.</text>
</comment>
<name>A0A8X6TC63_NEPPI</name>
<dbReference type="AlphaFoldDB" id="A0A8X6TC63"/>
<sequence length="82" mass="10011">MEPGRLENDQAYYHSSLLPVKQPFTEWQQIDLIEFLMAPPYFFFPRVRGEGAVSERLKWRLFEKRAWRQGRNREPNEVHKVY</sequence>
<reference evidence="1" key="1">
    <citation type="submission" date="2020-08" db="EMBL/GenBank/DDBJ databases">
        <title>Multicomponent nature underlies the extraordinary mechanical properties of spider dragline silk.</title>
        <authorList>
            <person name="Kono N."/>
            <person name="Nakamura H."/>
            <person name="Mori M."/>
            <person name="Yoshida Y."/>
            <person name="Ohtoshi R."/>
            <person name="Malay A.D."/>
            <person name="Moran D.A.P."/>
            <person name="Tomita M."/>
            <person name="Numata K."/>
            <person name="Arakawa K."/>
        </authorList>
    </citation>
    <scope>NUCLEOTIDE SEQUENCE</scope>
</reference>
<evidence type="ECO:0000313" key="1">
    <source>
        <dbReference type="EMBL" id="GFS99883.1"/>
    </source>
</evidence>
<keyword evidence="2" id="KW-1185">Reference proteome</keyword>
<protein>
    <submittedName>
        <fullName evidence="1">Uncharacterized protein</fullName>
    </submittedName>
</protein>
<evidence type="ECO:0000313" key="2">
    <source>
        <dbReference type="Proteomes" id="UP000887013"/>
    </source>
</evidence>